<gene>
    <name evidence="1" type="ORF">ACFP81_10510</name>
</gene>
<evidence type="ECO:0000313" key="2">
    <source>
        <dbReference type="Proteomes" id="UP001596297"/>
    </source>
</evidence>
<name>A0ABW1YDG5_9DEIO</name>
<dbReference type="EMBL" id="JBHSWD010000001">
    <property type="protein sequence ID" value="MFC6592380.1"/>
    <property type="molecule type" value="Genomic_DNA"/>
</dbReference>
<dbReference type="Proteomes" id="UP001596297">
    <property type="component" value="Unassembled WGS sequence"/>
</dbReference>
<keyword evidence="2" id="KW-1185">Reference proteome</keyword>
<protein>
    <submittedName>
        <fullName evidence="1">Uncharacterized protein</fullName>
    </submittedName>
</protein>
<sequence>MAFTPRRNTASNFERVTFPLGENVMTLDSIRAFYSEPSEWKPDGQLTFMLVWKDADGDEFTEFPSAPKDFGYNEKSTFWNRIAALAGKTGFDESDFDEEGNLITVGLELEGMDDFEDGDPVQFFIDKTLKDEHGQFRTDERGKNIKVIVGVLYRGESLIGRQCRLVMGEKKDKNGNVQDGNKVAQNGALPLATGAGKKKQVPRQVLLLPLLFPQCPNPS</sequence>
<dbReference type="RefSeq" id="WP_380083405.1">
    <property type="nucleotide sequence ID" value="NZ_JBHSWD010000001.1"/>
</dbReference>
<comment type="caution">
    <text evidence="1">The sequence shown here is derived from an EMBL/GenBank/DDBJ whole genome shotgun (WGS) entry which is preliminary data.</text>
</comment>
<evidence type="ECO:0000313" key="1">
    <source>
        <dbReference type="EMBL" id="MFC6592380.1"/>
    </source>
</evidence>
<proteinExistence type="predicted"/>
<accession>A0ABW1YDG5</accession>
<organism evidence="1 2">
    <name type="scientific">Deinococcus lacus</name>
    <dbReference type="NCBI Taxonomy" id="392561"/>
    <lineage>
        <taxon>Bacteria</taxon>
        <taxon>Thermotogati</taxon>
        <taxon>Deinococcota</taxon>
        <taxon>Deinococci</taxon>
        <taxon>Deinococcales</taxon>
        <taxon>Deinococcaceae</taxon>
        <taxon>Deinococcus</taxon>
    </lineage>
</organism>
<reference evidence="2" key="1">
    <citation type="journal article" date="2019" name="Int. J. Syst. Evol. Microbiol.">
        <title>The Global Catalogue of Microorganisms (GCM) 10K type strain sequencing project: providing services to taxonomists for standard genome sequencing and annotation.</title>
        <authorList>
            <consortium name="The Broad Institute Genomics Platform"/>
            <consortium name="The Broad Institute Genome Sequencing Center for Infectious Disease"/>
            <person name="Wu L."/>
            <person name="Ma J."/>
        </authorList>
    </citation>
    <scope>NUCLEOTIDE SEQUENCE [LARGE SCALE GENOMIC DNA]</scope>
    <source>
        <strain evidence="2">CGMCC 1.15772</strain>
    </source>
</reference>